<dbReference type="InParanoid" id="C5LKH8"/>
<keyword evidence="5" id="KW-0863">Zinc-finger</keyword>
<dbReference type="InterPro" id="IPR017441">
    <property type="entry name" value="Protein_kinase_ATP_BS"/>
</dbReference>
<dbReference type="GO" id="GO:0004674">
    <property type="term" value="F:protein serine/threonine kinase activity"/>
    <property type="evidence" value="ECO:0007669"/>
    <property type="project" value="UniProtKB-EC"/>
</dbReference>
<reference evidence="10 11" key="1">
    <citation type="submission" date="2008-07" db="EMBL/GenBank/DDBJ databases">
        <authorList>
            <person name="El-Sayed N."/>
            <person name="Caler E."/>
            <person name="Inman J."/>
            <person name="Amedeo P."/>
            <person name="Hass B."/>
            <person name="Wortman J."/>
        </authorList>
    </citation>
    <scope>NUCLEOTIDE SEQUENCE [LARGE SCALE GENOMIC DNA]</scope>
    <source>
        <strain evidence="11">ATCC 50983 / TXsc</strain>
    </source>
</reference>
<dbReference type="EC" id="2.7.11.1" evidence="1"/>
<dbReference type="Pfam" id="PF00098">
    <property type="entry name" value="zf-CCHC"/>
    <property type="match status" value="1"/>
</dbReference>
<dbReference type="InterPro" id="IPR008271">
    <property type="entry name" value="Ser/Thr_kinase_AS"/>
</dbReference>
<dbReference type="Gene3D" id="1.10.510.10">
    <property type="entry name" value="Transferase(Phosphotransferase) domain 1"/>
    <property type="match status" value="1"/>
</dbReference>
<protein>
    <recommendedName>
        <fullName evidence="4">Casein kinase I</fullName>
        <ecNumber evidence="1">2.7.11.1</ecNumber>
    </recommendedName>
</protein>
<dbReference type="InterPro" id="IPR050235">
    <property type="entry name" value="CK1_Ser-Thr_kinase"/>
</dbReference>
<sequence length="1192" mass="132133">MPGSCVNNQVGNQPAPLHSTGISNPNLPDDEAPFDASPRSTTSTNDANRHSTRLANLPAAPGLDFPTSRATKGKDSNSSSCSKIPRPPTPRELALPKGTDVQLRAEIDALHGDIQATVDRFASVDERFDYIEHEIGTLTTTVNSLSSDVTLMIDKLNDVLDKKPDSTLCPPSTVVVPPPSEKSRLELPKEAIDALFFRGQSFQNKVDKCCAACNNAPTVEGGRFIGNDDPRSFAEFSQLVRQHNMYLYGDAVTRYFFLLHNLSPSVHNSTVFGLQYGDAQDTPQCTSVNDFQRLLDKVWNHLMDEFAKSSGLFDHYKALQLLKLSPGADFDGHLSRFTTLIRAIQREKGSIDDRETAAHWYNSLDERGQDDIDRAPAQDVKTFVQMRERSRGFYRSLKKTWKANAAGKSITTNVATAAGPATTTQVHQSLPTQPASTRPKPSTFWDTTAQRPADGVTDGSIFNLDFIRKFRCQRCLCHDHSTGSCKQSKMAFDSLRCARCGTHHDPVRFPEAHCRDSNCYRCGKRGHMSRACPEPLPQKPDTTPSSSTGTEGAKIQANVVQITDSDGSGLPMIKLAISSPDYDSPKPEGRVATNALLDSGAEQPLCAEDEYNRWCDAGLVLPLVPDPRTIIFGNPSHQSATLGRASVILHLDDRTSIVADILVVRSLNYPFIVPTSLLRRTGGAVWMIYPNAAQQDRIIVGQECQQLLATPLDPRSDMEATAPSPYVKCHQVTAKNINDMSLNDVSINHQRVKNSPKAVDLPVTLVDDQPKSPESVVSSPRLVEATTWAIKLQRAIAATITSSAGDKVVKLSLNDDQGLQMESPRVAEVQFHPVVEATLFTPSPSPRSRKLMPGRKLGSGSFGEIFLAVNVQTGEEVAAKLESVKSKHPQLLYEAKLLKHLQGGPGIANVHYCDVEGEYNVLIMDVLGPSLEDLFNTCNRKFTLKTSLMLGDQMLHRIEYLHSKNFIHRDMKPDNFLIGRGKKAATVFLIDFGLAKKYRDPKTHQHIPYRENKSLTGTARYASINAHLGIEQSRRDDLEAIGYVLMYFNRGLLPWQGIKANTKQEKYHKIMEKKMSTPVEVLTRGFPAEWATYLNYCRALRFEDRPDYAYIRRIFKDLFMRQGFQNDGIFDWMQLNNSGNSRGVRMTNQGSMVAALGVVDKRGLVEPRRRNHTREDGTGMAIGGEGVNTVLE</sequence>
<feature type="region of interest" description="Disordered" evidence="7">
    <location>
        <begin position="1171"/>
        <end position="1192"/>
    </location>
</feature>
<dbReference type="InterPro" id="IPR036875">
    <property type="entry name" value="Znf_CCHC_sf"/>
</dbReference>
<evidence type="ECO:0000313" key="11">
    <source>
        <dbReference type="Proteomes" id="UP000007800"/>
    </source>
</evidence>
<name>C5LKH8_PERM5</name>
<evidence type="ECO:0000259" key="8">
    <source>
        <dbReference type="PROSITE" id="PS50011"/>
    </source>
</evidence>
<feature type="domain" description="CCHC-type" evidence="9">
    <location>
        <begin position="519"/>
        <end position="534"/>
    </location>
</feature>
<dbReference type="PROSITE" id="PS50011">
    <property type="entry name" value="PROTEIN_KINASE_DOM"/>
    <property type="match status" value="1"/>
</dbReference>
<evidence type="ECO:0000256" key="7">
    <source>
        <dbReference type="SAM" id="MobiDB-lite"/>
    </source>
</evidence>
<keyword evidence="2 6" id="KW-0547">Nucleotide-binding</keyword>
<feature type="region of interest" description="Disordered" evidence="7">
    <location>
        <begin position="1"/>
        <end position="97"/>
    </location>
</feature>
<dbReference type="InterPro" id="IPR000719">
    <property type="entry name" value="Prot_kinase_dom"/>
</dbReference>
<feature type="compositionally biased region" description="Polar residues" evidence="7">
    <location>
        <begin position="424"/>
        <end position="450"/>
    </location>
</feature>
<dbReference type="Gene3D" id="4.10.60.10">
    <property type="entry name" value="Zinc finger, CCHC-type"/>
    <property type="match status" value="1"/>
</dbReference>
<proteinExistence type="predicted"/>
<dbReference type="PROSITE" id="PS50158">
    <property type="entry name" value="ZF_CCHC"/>
    <property type="match status" value="1"/>
</dbReference>
<dbReference type="FunFam" id="1.10.510.10:FF:000596">
    <property type="entry name" value="CK1 family protein kinase"/>
    <property type="match status" value="1"/>
</dbReference>
<keyword evidence="10" id="KW-0808">Transferase</keyword>
<dbReference type="InterPro" id="IPR001878">
    <property type="entry name" value="Znf_CCHC"/>
</dbReference>
<dbReference type="GO" id="GO:0008270">
    <property type="term" value="F:zinc ion binding"/>
    <property type="evidence" value="ECO:0007669"/>
    <property type="project" value="UniProtKB-KW"/>
</dbReference>
<evidence type="ECO:0000256" key="3">
    <source>
        <dbReference type="ARBA" id="ARBA00022840"/>
    </source>
</evidence>
<feature type="region of interest" description="Disordered" evidence="7">
    <location>
        <begin position="424"/>
        <end position="451"/>
    </location>
</feature>
<dbReference type="SUPFAM" id="SSF57756">
    <property type="entry name" value="Retrovirus zinc finger-like domains"/>
    <property type="match status" value="1"/>
</dbReference>
<dbReference type="SMART" id="SM00343">
    <property type="entry name" value="ZnF_C2HC"/>
    <property type="match status" value="1"/>
</dbReference>
<dbReference type="EMBL" id="GG682823">
    <property type="protein sequence ID" value="EER02745.1"/>
    <property type="molecule type" value="Genomic_DNA"/>
</dbReference>
<keyword evidence="11" id="KW-1185">Reference proteome</keyword>
<evidence type="ECO:0000313" key="10">
    <source>
        <dbReference type="EMBL" id="EER02745.1"/>
    </source>
</evidence>
<accession>C5LKH8</accession>
<dbReference type="RefSeq" id="XP_002770929.1">
    <property type="nucleotide sequence ID" value="XM_002770883.1"/>
</dbReference>
<dbReference type="SMART" id="SM00220">
    <property type="entry name" value="S_TKc"/>
    <property type="match status" value="1"/>
</dbReference>
<feature type="compositionally biased region" description="Polar residues" evidence="7">
    <location>
        <begin position="540"/>
        <end position="550"/>
    </location>
</feature>
<dbReference type="GeneID" id="9048288"/>
<dbReference type="Proteomes" id="UP000007800">
    <property type="component" value="Unassembled WGS sequence"/>
</dbReference>
<dbReference type="PANTHER" id="PTHR11909">
    <property type="entry name" value="CASEIN KINASE-RELATED"/>
    <property type="match status" value="1"/>
</dbReference>
<keyword evidence="10" id="KW-0418">Kinase</keyword>
<gene>
    <name evidence="10" type="ORF">Pmar_PMAR003218</name>
</gene>
<evidence type="ECO:0000259" key="9">
    <source>
        <dbReference type="PROSITE" id="PS50158"/>
    </source>
</evidence>
<feature type="region of interest" description="Disordered" evidence="7">
    <location>
        <begin position="528"/>
        <end position="554"/>
    </location>
</feature>
<evidence type="ECO:0000256" key="2">
    <source>
        <dbReference type="ARBA" id="ARBA00022741"/>
    </source>
</evidence>
<dbReference type="OrthoDB" id="5800476at2759"/>
<dbReference type="CDD" id="cd14125">
    <property type="entry name" value="STKc_CK1_delta_epsilon"/>
    <property type="match status" value="1"/>
</dbReference>
<feature type="compositionally biased region" description="Polar residues" evidence="7">
    <location>
        <begin position="1"/>
        <end position="12"/>
    </location>
</feature>
<keyword evidence="5" id="KW-0862">Zinc</keyword>
<dbReference type="PROSITE" id="PS00108">
    <property type="entry name" value="PROTEIN_KINASE_ST"/>
    <property type="match status" value="1"/>
</dbReference>
<dbReference type="InterPro" id="IPR011009">
    <property type="entry name" value="Kinase-like_dom_sf"/>
</dbReference>
<dbReference type="GO" id="GO:0005524">
    <property type="term" value="F:ATP binding"/>
    <property type="evidence" value="ECO:0007669"/>
    <property type="project" value="UniProtKB-UniRule"/>
</dbReference>
<dbReference type="GO" id="GO:0003676">
    <property type="term" value="F:nucleic acid binding"/>
    <property type="evidence" value="ECO:0007669"/>
    <property type="project" value="InterPro"/>
</dbReference>
<keyword evidence="5" id="KW-0479">Metal-binding</keyword>
<feature type="domain" description="Protein kinase" evidence="8">
    <location>
        <begin position="851"/>
        <end position="1120"/>
    </location>
</feature>
<organism evidence="11">
    <name type="scientific">Perkinsus marinus (strain ATCC 50983 / TXsc)</name>
    <dbReference type="NCBI Taxonomy" id="423536"/>
    <lineage>
        <taxon>Eukaryota</taxon>
        <taxon>Sar</taxon>
        <taxon>Alveolata</taxon>
        <taxon>Perkinsozoa</taxon>
        <taxon>Perkinsea</taxon>
        <taxon>Perkinsida</taxon>
        <taxon>Perkinsidae</taxon>
        <taxon>Perkinsus</taxon>
    </lineage>
</organism>
<evidence type="ECO:0000256" key="6">
    <source>
        <dbReference type="PROSITE-ProRule" id="PRU10141"/>
    </source>
</evidence>
<evidence type="ECO:0000256" key="1">
    <source>
        <dbReference type="ARBA" id="ARBA00012513"/>
    </source>
</evidence>
<evidence type="ECO:0000256" key="5">
    <source>
        <dbReference type="PROSITE-ProRule" id="PRU00047"/>
    </source>
</evidence>
<dbReference type="AlphaFoldDB" id="C5LKH8"/>
<feature type="binding site" evidence="6">
    <location>
        <position position="880"/>
    </location>
    <ligand>
        <name>ATP</name>
        <dbReference type="ChEBI" id="CHEBI:30616"/>
    </ligand>
</feature>
<evidence type="ECO:0000256" key="4">
    <source>
        <dbReference type="ARBA" id="ARBA00023860"/>
    </source>
</evidence>
<dbReference type="PROSITE" id="PS00107">
    <property type="entry name" value="PROTEIN_KINASE_ATP"/>
    <property type="match status" value="1"/>
</dbReference>
<keyword evidence="3 6" id="KW-0067">ATP-binding</keyword>
<dbReference type="SUPFAM" id="SSF56112">
    <property type="entry name" value="Protein kinase-like (PK-like)"/>
    <property type="match status" value="1"/>
</dbReference>
<dbReference type="Pfam" id="PF00069">
    <property type="entry name" value="Pkinase"/>
    <property type="match status" value="1"/>
</dbReference>